<dbReference type="EMBL" id="JBJXBP010000004">
    <property type="protein sequence ID" value="KAL3833383.1"/>
    <property type="molecule type" value="Genomic_DNA"/>
</dbReference>
<name>A0ABD3TAD3_9LAMI</name>
<protein>
    <submittedName>
        <fullName evidence="1">Uncharacterized protein</fullName>
    </submittedName>
</protein>
<reference evidence="1 2" key="1">
    <citation type="submission" date="2024-12" db="EMBL/GenBank/DDBJ databases">
        <title>The unique morphological basis and parallel evolutionary history of personate flowers in Penstemon.</title>
        <authorList>
            <person name="Depatie T.H."/>
            <person name="Wessinger C.A."/>
        </authorList>
    </citation>
    <scope>NUCLEOTIDE SEQUENCE [LARGE SCALE GENOMIC DNA]</scope>
    <source>
        <strain evidence="1">WTNN_2</strain>
        <tissue evidence="1">Leaf</tissue>
    </source>
</reference>
<evidence type="ECO:0000313" key="1">
    <source>
        <dbReference type="EMBL" id="KAL3833383.1"/>
    </source>
</evidence>
<keyword evidence="2" id="KW-1185">Reference proteome</keyword>
<gene>
    <name evidence="1" type="ORF">ACJIZ3_008119</name>
</gene>
<sequence length="134" mass="16238">MPEGYERDWKSLQECRTRRKVSRKDFTEAHRYHKIPFWRSNTKDKKCPLKQLDREKEHRKLKEKRRHFEKDVEDNHILVRANYKHSSGSWCIMKFMIPKNSDYNGTAMLHTVTDFIKLLPLIETSIHTPKKSLL</sequence>
<dbReference type="Proteomes" id="UP001634393">
    <property type="component" value="Unassembled WGS sequence"/>
</dbReference>
<organism evidence="1 2">
    <name type="scientific">Penstemon smallii</name>
    <dbReference type="NCBI Taxonomy" id="265156"/>
    <lineage>
        <taxon>Eukaryota</taxon>
        <taxon>Viridiplantae</taxon>
        <taxon>Streptophyta</taxon>
        <taxon>Embryophyta</taxon>
        <taxon>Tracheophyta</taxon>
        <taxon>Spermatophyta</taxon>
        <taxon>Magnoliopsida</taxon>
        <taxon>eudicotyledons</taxon>
        <taxon>Gunneridae</taxon>
        <taxon>Pentapetalae</taxon>
        <taxon>asterids</taxon>
        <taxon>lamiids</taxon>
        <taxon>Lamiales</taxon>
        <taxon>Plantaginaceae</taxon>
        <taxon>Cheloneae</taxon>
        <taxon>Penstemon</taxon>
    </lineage>
</organism>
<dbReference type="AlphaFoldDB" id="A0ABD3TAD3"/>
<proteinExistence type="predicted"/>
<evidence type="ECO:0000313" key="2">
    <source>
        <dbReference type="Proteomes" id="UP001634393"/>
    </source>
</evidence>
<comment type="caution">
    <text evidence="1">The sequence shown here is derived from an EMBL/GenBank/DDBJ whole genome shotgun (WGS) entry which is preliminary data.</text>
</comment>
<accession>A0ABD3TAD3</accession>